<keyword evidence="5 10" id="KW-0472">Membrane</keyword>
<feature type="binding site" evidence="10">
    <location>
        <position position="73"/>
    </location>
    <ligand>
        <name>Na(+)</name>
        <dbReference type="ChEBI" id="CHEBI:29101"/>
        <note>structural</note>
    </ligand>
</feature>
<keyword evidence="10" id="KW-0406">Ion transport</keyword>
<keyword evidence="4 10" id="KW-1133">Transmembrane helix</keyword>
<comment type="caution">
    <text evidence="11">The sequence shown here is derived from an EMBL/GenBank/DDBJ whole genome shotgun (WGS) entry which is preliminary data.</text>
</comment>
<sequence>MIGIILLALGAALGAAFRAYIVSLKIFERFSLPYGTFTVNVVGAFLMGLSMPLIIQGSLLYFMVIFGFLGGLTTYSAFTLDQLRLFEAKSFRKLIKYTFMMMFFCLVALALGLLVGVSL</sequence>
<evidence type="ECO:0000256" key="4">
    <source>
        <dbReference type="ARBA" id="ARBA00022989"/>
    </source>
</evidence>
<proteinExistence type="inferred from homology"/>
<dbReference type="EMBL" id="JABEVU030000001">
    <property type="protein sequence ID" value="MDB0581276.1"/>
    <property type="molecule type" value="Genomic_DNA"/>
</dbReference>
<reference evidence="12 14" key="4">
    <citation type="submission" date="2022-12" db="EMBL/GenBank/DDBJ databases">
        <title>Genome analysis and biological profiling of marine Salinicoccus roseus MOSEL-ME25.</title>
        <authorList>
            <person name="Mirza F.T."/>
            <person name="Xie Y."/>
            <person name="Shinwari Z.K."/>
        </authorList>
    </citation>
    <scope>NUCLEOTIDE SEQUENCE [LARGE SCALE GENOMIC DNA]</scope>
    <source>
        <strain evidence="12 14">MOSEL-ME25</strain>
    </source>
</reference>
<evidence type="ECO:0000313" key="12">
    <source>
        <dbReference type="EMBL" id="MDB0581276.1"/>
    </source>
</evidence>
<evidence type="ECO:0000256" key="10">
    <source>
        <dbReference type="HAMAP-Rule" id="MF_00454"/>
    </source>
</evidence>
<dbReference type="EMBL" id="JXII01000009">
    <property type="protein sequence ID" value="KIH69976.1"/>
    <property type="molecule type" value="Genomic_DNA"/>
</dbReference>
<keyword evidence="2 10" id="KW-1003">Cell membrane</keyword>
<dbReference type="GO" id="GO:0005886">
    <property type="term" value="C:plasma membrane"/>
    <property type="evidence" value="ECO:0007669"/>
    <property type="project" value="UniProtKB-SubCell"/>
</dbReference>
<accession>A0A0C2HK73</accession>
<evidence type="ECO:0000256" key="7">
    <source>
        <dbReference type="ARBA" id="ARBA00035120"/>
    </source>
</evidence>
<keyword evidence="6 10" id="KW-0407">Ion channel</keyword>
<keyword evidence="3 10" id="KW-0812">Transmembrane</keyword>
<dbReference type="OrthoDB" id="9815830at2"/>
<dbReference type="AlphaFoldDB" id="A0A0C2HK73"/>
<evidence type="ECO:0000313" key="13">
    <source>
        <dbReference type="Proteomes" id="UP000031546"/>
    </source>
</evidence>
<dbReference type="STRING" id="45670.SN16_10735"/>
<protein>
    <recommendedName>
        <fullName evidence="10">Fluoride-specific ion channel FluC</fullName>
    </recommendedName>
</protein>
<dbReference type="GO" id="GO:0062054">
    <property type="term" value="F:fluoride channel activity"/>
    <property type="evidence" value="ECO:0007669"/>
    <property type="project" value="UniProtKB-UniRule"/>
</dbReference>
<keyword evidence="10" id="KW-0915">Sodium</keyword>
<comment type="catalytic activity">
    <reaction evidence="8">
        <text>fluoride(in) = fluoride(out)</text>
        <dbReference type="Rhea" id="RHEA:76159"/>
        <dbReference type="ChEBI" id="CHEBI:17051"/>
    </reaction>
    <physiologicalReaction direction="left-to-right" evidence="8">
        <dbReference type="Rhea" id="RHEA:76160"/>
    </physiologicalReaction>
</comment>
<dbReference type="PANTHER" id="PTHR28259">
    <property type="entry name" value="FLUORIDE EXPORT PROTEIN 1-RELATED"/>
    <property type="match status" value="1"/>
</dbReference>
<dbReference type="HAMAP" id="MF_00454">
    <property type="entry name" value="FluC"/>
    <property type="match status" value="1"/>
</dbReference>
<dbReference type="InterPro" id="IPR003691">
    <property type="entry name" value="FluC"/>
</dbReference>
<dbReference type="GO" id="GO:0046872">
    <property type="term" value="F:metal ion binding"/>
    <property type="evidence" value="ECO:0007669"/>
    <property type="project" value="UniProtKB-KW"/>
</dbReference>
<keyword evidence="10" id="KW-0813">Transport</keyword>
<evidence type="ECO:0000256" key="2">
    <source>
        <dbReference type="ARBA" id="ARBA00022475"/>
    </source>
</evidence>
<keyword evidence="14" id="KW-1185">Reference proteome</keyword>
<feature type="binding site" evidence="10">
    <location>
        <position position="70"/>
    </location>
    <ligand>
        <name>Na(+)</name>
        <dbReference type="ChEBI" id="CHEBI:29101"/>
        <note>structural</note>
    </ligand>
</feature>
<comment type="activity regulation">
    <text evidence="10">Na(+) is not transported, but it plays an essential structural role and its presence is essential for fluoride channel function.</text>
</comment>
<evidence type="ECO:0000256" key="1">
    <source>
        <dbReference type="ARBA" id="ARBA00004651"/>
    </source>
</evidence>
<feature type="transmembrane region" description="Helical" evidence="10">
    <location>
        <begin position="59"/>
        <end position="78"/>
    </location>
</feature>
<dbReference type="Proteomes" id="UP000527860">
    <property type="component" value="Unassembled WGS sequence"/>
</dbReference>
<reference evidence="11 13" key="1">
    <citation type="submission" date="2015-01" db="EMBL/GenBank/DDBJ databases">
        <title>Genome sequences of high lactate-tolerant strain Salinicoccus roseus W12 with industrial interest.</title>
        <authorList>
            <person name="Wang H."/>
            <person name="Yu B."/>
        </authorList>
    </citation>
    <scope>NUCLEOTIDE SEQUENCE [LARGE SCALE GENOMIC DNA]</scope>
    <source>
        <strain evidence="11 13">W12</strain>
    </source>
</reference>
<feature type="transmembrane region" description="Helical" evidence="10">
    <location>
        <begin position="98"/>
        <end position="117"/>
    </location>
</feature>
<evidence type="ECO:0000256" key="8">
    <source>
        <dbReference type="ARBA" id="ARBA00035585"/>
    </source>
</evidence>
<evidence type="ECO:0000256" key="3">
    <source>
        <dbReference type="ARBA" id="ARBA00022692"/>
    </source>
</evidence>
<name>A0A0C2HK73_9STAP</name>
<reference evidence="14" key="2">
    <citation type="submission" date="2020-04" db="EMBL/GenBank/DDBJ databases">
        <title>Genome analysis and biological profiling of marine Cellulosimicrobium funkei MOSEL-ME6.</title>
        <authorList>
            <person name="Tanveer F."/>
            <person name="Xie Y."/>
            <person name="Shinwari Z.K."/>
        </authorList>
    </citation>
    <scope>NUCLEOTIDE SEQUENCE [LARGE SCALE GENOMIC DNA]</scope>
    <source>
        <strain evidence="14">MOSEL-ME25</strain>
    </source>
</reference>
<evidence type="ECO:0000256" key="9">
    <source>
        <dbReference type="ARBA" id="ARBA00049940"/>
    </source>
</evidence>
<comment type="function">
    <text evidence="9 10">Fluoride-specific ion channel. Important for reducing fluoride concentration in the cell, thus reducing its toxicity.</text>
</comment>
<dbReference type="Proteomes" id="UP000031546">
    <property type="component" value="Unassembled WGS sequence"/>
</dbReference>
<evidence type="ECO:0000256" key="5">
    <source>
        <dbReference type="ARBA" id="ARBA00023136"/>
    </source>
</evidence>
<comment type="similarity">
    <text evidence="7 10">Belongs to the fluoride channel Fluc/FEX (TC 1.A.43) family.</text>
</comment>
<evidence type="ECO:0000313" key="11">
    <source>
        <dbReference type="EMBL" id="KIH69976.1"/>
    </source>
</evidence>
<dbReference type="GO" id="GO:0140114">
    <property type="term" value="P:cellular detoxification of fluoride"/>
    <property type="evidence" value="ECO:0007669"/>
    <property type="project" value="UniProtKB-UniRule"/>
</dbReference>
<comment type="subcellular location">
    <subcellularLocation>
        <location evidence="1 10">Cell membrane</location>
        <topology evidence="1 10">Multi-pass membrane protein</topology>
    </subcellularLocation>
</comment>
<evidence type="ECO:0000313" key="14">
    <source>
        <dbReference type="Proteomes" id="UP000527860"/>
    </source>
</evidence>
<organism evidence="11 13">
    <name type="scientific">Salinicoccus roseus</name>
    <dbReference type="NCBI Taxonomy" id="45670"/>
    <lineage>
        <taxon>Bacteria</taxon>
        <taxon>Bacillati</taxon>
        <taxon>Bacillota</taxon>
        <taxon>Bacilli</taxon>
        <taxon>Bacillales</taxon>
        <taxon>Staphylococcaceae</taxon>
        <taxon>Salinicoccus</taxon>
    </lineage>
</organism>
<reference evidence="12" key="3">
    <citation type="submission" date="2020-04" db="EMBL/GenBank/DDBJ databases">
        <authorList>
            <person name="Tanveer F."/>
            <person name="Xie Y."/>
            <person name="Shinwari Z.K."/>
        </authorList>
    </citation>
    <scope>NUCLEOTIDE SEQUENCE</scope>
    <source>
        <strain evidence="12">MOSEL-ME25</strain>
    </source>
</reference>
<dbReference type="Pfam" id="PF02537">
    <property type="entry name" value="CRCB"/>
    <property type="match status" value="1"/>
</dbReference>
<dbReference type="RefSeq" id="WP_040106617.1">
    <property type="nucleotide sequence ID" value="NZ_JABEVU030000001.1"/>
</dbReference>
<gene>
    <name evidence="10" type="primary">fluC</name>
    <name evidence="10" type="synonym">crcB</name>
    <name evidence="12" type="ORF">F7P68_0012155</name>
    <name evidence="11" type="ORF">SN16_10735</name>
</gene>
<feature type="transmembrane region" description="Helical" evidence="10">
    <location>
        <begin position="34"/>
        <end position="54"/>
    </location>
</feature>
<dbReference type="GeneID" id="77846028"/>
<dbReference type="PANTHER" id="PTHR28259:SF1">
    <property type="entry name" value="FLUORIDE EXPORT PROTEIN 1-RELATED"/>
    <property type="match status" value="1"/>
</dbReference>
<keyword evidence="10" id="KW-0479">Metal-binding</keyword>
<evidence type="ECO:0000256" key="6">
    <source>
        <dbReference type="ARBA" id="ARBA00023303"/>
    </source>
</evidence>